<evidence type="ECO:0008006" key="3">
    <source>
        <dbReference type="Google" id="ProtNLM"/>
    </source>
</evidence>
<keyword evidence="2" id="KW-1185">Reference proteome</keyword>
<evidence type="ECO:0000313" key="2">
    <source>
        <dbReference type="Proteomes" id="UP001596105"/>
    </source>
</evidence>
<sequence length="119" mass="13291">MIADHLQKADFIFIDGDHSYEGVLMDTTLARKMIKPEWINFGNPIVPSVSMAINHLNLMEGDRICLIEGGTLCFQFYRSIVVPSACRSTNFYSCSCTTCIYTRPAKSEFGPSGLSRATR</sequence>
<reference evidence="2" key="1">
    <citation type="journal article" date="2019" name="Int. J. Syst. Evol. Microbiol.">
        <title>The Global Catalogue of Microorganisms (GCM) 10K type strain sequencing project: providing services to taxonomists for standard genome sequencing and annotation.</title>
        <authorList>
            <consortium name="The Broad Institute Genomics Platform"/>
            <consortium name="The Broad Institute Genome Sequencing Center for Infectious Disease"/>
            <person name="Wu L."/>
            <person name="Ma J."/>
        </authorList>
    </citation>
    <scope>NUCLEOTIDE SEQUENCE [LARGE SCALE GENOMIC DNA]</scope>
    <source>
        <strain evidence="2">CCUG 57113</strain>
    </source>
</reference>
<dbReference type="RefSeq" id="WP_378081884.1">
    <property type="nucleotide sequence ID" value="NZ_JBHSMH010000020.1"/>
</dbReference>
<organism evidence="1 2">
    <name type="scientific">Cohnella suwonensis</name>
    <dbReference type="NCBI Taxonomy" id="696072"/>
    <lineage>
        <taxon>Bacteria</taxon>
        <taxon>Bacillati</taxon>
        <taxon>Bacillota</taxon>
        <taxon>Bacilli</taxon>
        <taxon>Bacillales</taxon>
        <taxon>Paenibacillaceae</taxon>
        <taxon>Cohnella</taxon>
    </lineage>
</organism>
<name>A0ABW0LW14_9BACL</name>
<gene>
    <name evidence="1" type="ORF">ACFPPD_08710</name>
</gene>
<dbReference type="EMBL" id="JBHSMH010000020">
    <property type="protein sequence ID" value="MFC5468803.1"/>
    <property type="molecule type" value="Genomic_DNA"/>
</dbReference>
<dbReference type="Proteomes" id="UP001596105">
    <property type="component" value="Unassembled WGS sequence"/>
</dbReference>
<accession>A0ABW0LW14</accession>
<proteinExistence type="predicted"/>
<protein>
    <recommendedName>
        <fullName evidence="3">Class I SAM-dependent methyltransferase</fullName>
    </recommendedName>
</protein>
<evidence type="ECO:0000313" key="1">
    <source>
        <dbReference type="EMBL" id="MFC5468803.1"/>
    </source>
</evidence>
<comment type="caution">
    <text evidence="1">The sequence shown here is derived from an EMBL/GenBank/DDBJ whole genome shotgun (WGS) entry which is preliminary data.</text>
</comment>